<dbReference type="EMBL" id="JPVR01000078">
    <property type="protein sequence ID" value="KGR83094.1"/>
    <property type="molecule type" value="Genomic_DNA"/>
</dbReference>
<keyword evidence="2" id="KW-0813">Transport</keyword>
<feature type="transmembrane region" description="Helical" evidence="7">
    <location>
        <begin position="51"/>
        <end position="72"/>
    </location>
</feature>
<gene>
    <name evidence="9" type="ORF">CD31_17045</name>
</gene>
<keyword evidence="10" id="KW-1185">Reference proteome</keyword>
<dbReference type="SUPFAM" id="SSF103473">
    <property type="entry name" value="MFS general substrate transporter"/>
    <property type="match status" value="1"/>
</dbReference>
<feature type="transmembrane region" description="Helical" evidence="7">
    <location>
        <begin position="224"/>
        <end position="243"/>
    </location>
</feature>
<feature type="transmembrane region" description="Helical" evidence="7">
    <location>
        <begin position="20"/>
        <end position="45"/>
    </location>
</feature>
<evidence type="ECO:0000256" key="6">
    <source>
        <dbReference type="ARBA" id="ARBA00023136"/>
    </source>
</evidence>
<comment type="subcellular location">
    <subcellularLocation>
        <location evidence="1">Cell membrane</location>
        <topology evidence="1">Multi-pass membrane protein</topology>
    </subcellularLocation>
</comment>
<evidence type="ECO:0000256" key="2">
    <source>
        <dbReference type="ARBA" id="ARBA00022448"/>
    </source>
</evidence>
<keyword evidence="3" id="KW-1003">Cell membrane</keyword>
<dbReference type="Proteomes" id="UP000030487">
    <property type="component" value="Unassembled WGS sequence"/>
</dbReference>
<dbReference type="InterPro" id="IPR020846">
    <property type="entry name" value="MFS_dom"/>
</dbReference>
<feature type="transmembrane region" description="Helical" evidence="7">
    <location>
        <begin position="314"/>
        <end position="339"/>
    </location>
</feature>
<dbReference type="PANTHER" id="PTHR23513">
    <property type="entry name" value="INTEGRAL MEMBRANE EFFLUX PROTEIN-RELATED"/>
    <property type="match status" value="1"/>
</dbReference>
<accession>A0ABR4XWH4</accession>
<feature type="transmembrane region" description="Helical" evidence="7">
    <location>
        <begin position="84"/>
        <end position="104"/>
    </location>
</feature>
<evidence type="ECO:0000256" key="1">
    <source>
        <dbReference type="ARBA" id="ARBA00004651"/>
    </source>
</evidence>
<feature type="transmembrane region" description="Helical" evidence="7">
    <location>
        <begin position="351"/>
        <end position="374"/>
    </location>
</feature>
<evidence type="ECO:0000259" key="8">
    <source>
        <dbReference type="PROSITE" id="PS50850"/>
    </source>
</evidence>
<protein>
    <recommendedName>
        <fullName evidence="8">Major facilitator superfamily (MFS) profile domain-containing protein</fullName>
    </recommendedName>
</protein>
<evidence type="ECO:0000256" key="5">
    <source>
        <dbReference type="ARBA" id="ARBA00022989"/>
    </source>
</evidence>
<reference evidence="9 10" key="1">
    <citation type="submission" date="2014-02" db="EMBL/GenBank/DDBJ databases">
        <title>Draft genome sequence of Lysinibacillus boronitolerans NBRC 103108.</title>
        <authorList>
            <person name="Zhang F."/>
            <person name="Wang G."/>
            <person name="Zhang L."/>
        </authorList>
    </citation>
    <scope>NUCLEOTIDE SEQUENCE [LARGE SCALE GENOMIC DNA]</scope>
    <source>
        <strain evidence="9 10">NBRC 103108</strain>
    </source>
</reference>
<feature type="transmembrane region" description="Helical" evidence="7">
    <location>
        <begin position="150"/>
        <end position="173"/>
    </location>
</feature>
<feature type="transmembrane region" description="Helical" evidence="7">
    <location>
        <begin position="289"/>
        <end position="308"/>
    </location>
</feature>
<organism evidence="9 10">
    <name type="scientific">Lysinibacillus boronitolerans JCM 21713 = 10a = NBRC 103108</name>
    <dbReference type="NCBI Taxonomy" id="1294264"/>
    <lineage>
        <taxon>Bacteria</taxon>
        <taxon>Bacillati</taxon>
        <taxon>Bacillota</taxon>
        <taxon>Bacilli</taxon>
        <taxon>Bacillales</taxon>
        <taxon>Bacillaceae</taxon>
        <taxon>Lysinibacillus</taxon>
    </lineage>
</organism>
<dbReference type="InterPro" id="IPR036259">
    <property type="entry name" value="MFS_trans_sf"/>
</dbReference>
<dbReference type="RefSeq" id="WP_036079185.1">
    <property type="nucleotide sequence ID" value="NZ_AVCW01000004.1"/>
</dbReference>
<dbReference type="InterPro" id="IPR010290">
    <property type="entry name" value="TM_effector"/>
</dbReference>
<proteinExistence type="predicted"/>
<name>A0ABR4XWH4_9BACI</name>
<evidence type="ECO:0000256" key="3">
    <source>
        <dbReference type="ARBA" id="ARBA00022475"/>
    </source>
</evidence>
<evidence type="ECO:0000256" key="4">
    <source>
        <dbReference type="ARBA" id="ARBA00022692"/>
    </source>
</evidence>
<keyword evidence="4 7" id="KW-0812">Transmembrane</keyword>
<dbReference type="PROSITE" id="PS50850">
    <property type="entry name" value="MFS"/>
    <property type="match status" value="1"/>
</dbReference>
<dbReference type="Gene3D" id="1.20.1250.20">
    <property type="entry name" value="MFS general substrate transporter like domains"/>
    <property type="match status" value="2"/>
</dbReference>
<feature type="transmembrane region" description="Helical" evidence="7">
    <location>
        <begin position="110"/>
        <end position="129"/>
    </location>
</feature>
<keyword evidence="6 7" id="KW-0472">Membrane</keyword>
<dbReference type="CDD" id="cd06173">
    <property type="entry name" value="MFS_MefA_like"/>
    <property type="match status" value="1"/>
</dbReference>
<evidence type="ECO:0000313" key="9">
    <source>
        <dbReference type="EMBL" id="KGR83094.1"/>
    </source>
</evidence>
<evidence type="ECO:0000256" key="7">
    <source>
        <dbReference type="SAM" id="Phobius"/>
    </source>
</evidence>
<feature type="transmembrane region" description="Helical" evidence="7">
    <location>
        <begin position="263"/>
        <end position="282"/>
    </location>
</feature>
<keyword evidence="5 7" id="KW-1133">Transmembrane helix</keyword>
<feature type="domain" description="Major facilitator superfamily (MFS) profile" evidence="8">
    <location>
        <begin position="218"/>
        <end position="422"/>
    </location>
</feature>
<feature type="transmembrane region" description="Helical" evidence="7">
    <location>
        <begin position="380"/>
        <end position="401"/>
    </location>
</feature>
<dbReference type="Pfam" id="PF05977">
    <property type="entry name" value="MFS_3"/>
    <property type="match status" value="1"/>
</dbReference>
<evidence type="ECO:0000313" key="10">
    <source>
        <dbReference type="Proteomes" id="UP000030487"/>
    </source>
</evidence>
<dbReference type="PANTHER" id="PTHR23513:SF11">
    <property type="entry name" value="STAPHYLOFERRIN A TRANSPORTER"/>
    <property type="match status" value="1"/>
</dbReference>
<sequence>MSKKVIATSYRELLMHREYLFVLVSSTLSSFAFVLFQVVLFWLAYKISETTFQAAVVVQSSAVPYLLFGLLGGVYADHWNKKKIIIWNQLGTGFMIFTILIMYWLHIESIWYIAVASFFIVSFRCFYSPAIRSLVSKTLPEALWPKGNSIFQLSLQLSRSIAPIFSGILLSFFSPEWMFFIFFILTIAPIGFVIPLILEHKKTSKSVPVIKELKETFTFLKTKNSLFISIVSFGIVLLFFTGMERLGLPIISDQQWQKGAKGFSIMLTLFGIGNALGAVLLGKIEIKSHYSRFIMISCILWGLGLMGVGLSPNLYMACLFALFTGITEAFIDLPMVLMIQKFTPEDKIGKVFSFLSTIAFIGEAGSSILVAFVIGVSGIHVSFIIIACSIIVICCTSLYLMERRKIDNRISKKDYRLGESHE</sequence>
<feature type="transmembrane region" description="Helical" evidence="7">
    <location>
        <begin position="179"/>
        <end position="198"/>
    </location>
</feature>
<comment type="caution">
    <text evidence="9">The sequence shown here is derived from an EMBL/GenBank/DDBJ whole genome shotgun (WGS) entry which is preliminary data.</text>
</comment>